<dbReference type="PANTHER" id="PTHR32305">
    <property type="match status" value="1"/>
</dbReference>
<accession>A0A3M4YX61</accession>
<proteinExistence type="predicted"/>
<comment type="caution">
    <text evidence="2">The sequence shown here is derived from an EMBL/GenBank/DDBJ whole genome shotgun (WGS) entry which is preliminary data.</text>
</comment>
<sequence>MSTNSSTTRWGVRPSQSPPKAGCADRPIGSGTPSVRTKTIQPRKCWPRERQPSVVNSAVHSHTPELLVSEVRGLVVRQVLLHRIEAAEAAAMRVTKRRFDLAGRMIAATDPRLADANRSTVYSLGGNALATESVDAGWQRVLFGEAGQVLHGWDGRGTERQLEYDLLLRPTRIIEQNRCAERFTYGQTDAAGHNQCNQLVRHDDTAGSRLLQDYSLHGSVLSETRHFMLAAEAADWPSAEPDRNELLEPAGLQTCRVFNAQGEVLTQTDASGNSQLSTHNLAGQLHSTDLILNDSMHARTLVSAIRYNAFNQVEQETAGNGVVSLYAYDQQDGRLIGLSAISADGTLLQQLNYSYDPVGNILLVNDASQPDRYCDNQLIEPISRYRYDTLYQLIEASGREVRNGASHGPALPGLQPVPTLDPCQVSNYRQNYSYDAVGNLLQMRHEGAHNFTRNIHVAPDSNRSLPDDDGDVDFATSFDANGNLLQLVRGQVMGWDARNQLQHITTVQREDGSNDDERYVYDGQGQRCRKISTAQASGRTLTNEVRYLPGLEIRTTADGEILHVVTTQAGRNSVRVLHWEAGKPDAIANDQVRYSLGDHLGSSTLELDQQGGLISQESYYPFGGTAWWAARSAVEAKYKTVRYSGKERDASGLYYYGFRYYAPWLQRWINPDVSGEDTDLNLYRMLKNNPLNHVDLKGNVAIPLNAHFYWEGGDIPIPHLQNMLLFKEINPDYQVNVWTSKVKHLLNPLAEMSESNDPAERHLALAHGDSLIQCNPEELFSSLGQAYPNAKKIEAIYSRETNGPYKNYAAASDIIELASTYMEGGLYMDADIAVGQPLGSLDAPNGFLVHIEDNLTSNAVLASEPRGKMAGEIMDTIVDLYTTSPSMMENNENYGWKTKRSTPGEGLFSRLKLTMHMTGPWLIRSFLPATAEENKAYAVPHDKFFYRETPRTDNMQPEQRSLSNIFFRGFKRGLNGEGRWTNVRPGRRASI</sequence>
<dbReference type="NCBIfam" id="TIGR03696">
    <property type="entry name" value="Rhs_assc_core"/>
    <property type="match status" value="1"/>
</dbReference>
<evidence type="ECO:0000313" key="2">
    <source>
        <dbReference type="EMBL" id="RMR93029.1"/>
    </source>
</evidence>
<dbReference type="Pfam" id="PF04488">
    <property type="entry name" value="Gly_transf_sug"/>
    <property type="match status" value="1"/>
</dbReference>
<evidence type="ECO:0000313" key="3">
    <source>
        <dbReference type="Proteomes" id="UP000268004"/>
    </source>
</evidence>
<name>A0A3M4YX61_9PSED</name>
<gene>
    <name evidence="2" type="ORF">ALP78_04246</name>
</gene>
<dbReference type="InterPro" id="IPR029044">
    <property type="entry name" value="Nucleotide-diphossugar_trans"/>
</dbReference>
<dbReference type="SUPFAM" id="SSF53448">
    <property type="entry name" value="Nucleotide-diphospho-sugar transferases"/>
    <property type="match status" value="1"/>
</dbReference>
<dbReference type="EMBL" id="RBSD01000006">
    <property type="protein sequence ID" value="RMR93029.1"/>
    <property type="molecule type" value="Genomic_DNA"/>
</dbReference>
<dbReference type="AlphaFoldDB" id="A0A3M4YX61"/>
<evidence type="ECO:0000256" key="1">
    <source>
        <dbReference type="SAM" id="MobiDB-lite"/>
    </source>
</evidence>
<dbReference type="InterPro" id="IPR007577">
    <property type="entry name" value="GlycoTrfase_DXD_sugar-bd_CS"/>
</dbReference>
<reference evidence="2 3" key="1">
    <citation type="submission" date="2018-08" db="EMBL/GenBank/DDBJ databases">
        <title>Recombination of ecologically and evolutionarily significant loci maintains genetic cohesion in the Pseudomonas syringae species complex.</title>
        <authorList>
            <person name="Dillon M."/>
            <person name="Thakur S."/>
            <person name="Almeida R.N.D."/>
            <person name="Weir B.S."/>
            <person name="Guttman D.S."/>
        </authorList>
    </citation>
    <scope>NUCLEOTIDE SEQUENCE [LARGE SCALE GENOMIC DNA]</scope>
    <source>
        <strain evidence="2 3">ICMP 4996</strain>
    </source>
</reference>
<dbReference type="InterPro" id="IPR022385">
    <property type="entry name" value="Rhs_assc_core"/>
</dbReference>
<dbReference type="Gene3D" id="2.180.10.10">
    <property type="entry name" value="RHS repeat-associated core"/>
    <property type="match status" value="1"/>
</dbReference>
<dbReference type="InterPro" id="IPR050708">
    <property type="entry name" value="T6SS_VgrG/RHS"/>
</dbReference>
<feature type="compositionally biased region" description="Polar residues" evidence="1">
    <location>
        <begin position="31"/>
        <end position="40"/>
    </location>
</feature>
<dbReference type="PANTHER" id="PTHR32305:SF15">
    <property type="entry name" value="PROTEIN RHSA-RELATED"/>
    <property type="match status" value="1"/>
</dbReference>
<organism evidence="2 3">
    <name type="scientific">Pseudomonas coronafaciens pv. striafaciens</name>
    <dbReference type="NCBI Taxonomy" id="235276"/>
    <lineage>
        <taxon>Bacteria</taxon>
        <taxon>Pseudomonadati</taxon>
        <taxon>Pseudomonadota</taxon>
        <taxon>Gammaproteobacteria</taxon>
        <taxon>Pseudomonadales</taxon>
        <taxon>Pseudomonadaceae</taxon>
        <taxon>Pseudomonas</taxon>
        <taxon>Pseudomonas coronafaciens</taxon>
    </lineage>
</organism>
<protein>
    <submittedName>
        <fullName evidence="2">Putative insecticidal toxin protein</fullName>
    </submittedName>
</protein>
<feature type="region of interest" description="Disordered" evidence="1">
    <location>
        <begin position="1"/>
        <end position="44"/>
    </location>
</feature>
<dbReference type="Proteomes" id="UP000268004">
    <property type="component" value="Unassembled WGS sequence"/>
</dbReference>